<keyword evidence="2" id="KW-1185">Reference proteome</keyword>
<evidence type="ECO:0000313" key="1">
    <source>
        <dbReference type="EMBL" id="KAL2842626.1"/>
    </source>
</evidence>
<evidence type="ECO:0000313" key="2">
    <source>
        <dbReference type="Proteomes" id="UP001610444"/>
    </source>
</evidence>
<dbReference type="RefSeq" id="XP_070895192.1">
    <property type="nucleotide sequence ID" value="XM_071041341.1"/>
</dbReference>
<reference evidence="1 2" key="1">
    <citation type="submission" date="2024-07" db="EMBL/GenBank/DDBJ databases">
        <title>Section-level genome sequencing and comparative genomics of Aspergillus sections Usti and Cavernicolus.</title>
        <authorList>
            <consortium name="Lawrence Berkeley National Laboratory"/>
            <person name="Nybo J.L."/>
            <person name="Vesth T.C."/>
            <person name="Theobald S."/>
            <person name="Frisvad J.C."/>
            <person name="Larsen T.O."/>
            <person name="Kjaerboelling I."/>
            <person name="Rothschild-Mancinelli K."/>
            <person name="Lyhne E.K."/>
            <person name="Kogle M.E."/>
            <person name="Barry K."/>
            <person name="Clum A."/>
            <person name="Na H."/>
            <person name="Ledsgaard L."/>
            <person name="Lin J."/>
            <person name="Lipzen A."/>
            <person name="Kuo A."/>
            <person name="Riley R."/>
            <person name="Mondo S."/>
            <person name="LaButti K."/>
            <person name="Haridas S."/>
            <person name="Pangalinan J."/>
            <person name="Salamov A.A."/>
            <person name="Simmons B.A."/>
            <person name="Magnuson J.K."/>
            <person name="Chen J."/>
            <person name="Drula E."/>
            <person name="Henrissat B."/>
            <person name="Wiebenga A."/>
            <person name="Lubbers R.J."/>
            <person name="Gomes A.C."/>
            <person name="Macurrencykelacurrency M.R."/>
            <person name="Stajich J."/>
            <person name="Grigoriev I.V."/>
            <person name="Mortensen U.H."/>
            <person name="De vries R.P."/>
            <person name="Baker S.E."/>
            <person name="Andersen M.R."/>
        </authorList>
    </citation>
    <scope>NUCLEOTIDE SEQUENCE [LARGE SCALE GENOMIC DNA]</scope>
    <source>
        <strain evidence="1 2">CBS 756.74</strain>
    </source>
</reference>
<name>A0ABR4JRI2_9EURO</name>
<gene>
    <name evidence="1" type="ORF">BJX68DRAFT_244596</name>
</gene>
<comment type="caution">
    <text evidence="1">The sequence shown here is derived from an EMBL/GenBank/DDBJ whole genome shotgun (WGS) entry which is preliminary data.</text>
</comment>
<accession>A0ABR4JRI2</accession>
<sequence length="252" mass="28689">MARSRNTQGKAAIPSARRTTWLEWLGLSAPPRPARRIIACGPRVYRPTKRTLMGTESICVYGWPSRGGVIILSGASRADFDYLGWDIHSLPRRRDPDQDAEDDHCKKLLLLGATWYDSERRYKLLADAAINNRSVRERFENKQLPAVTRKEGLWVRVGWPSRGGLWVVEWDDPVFEEIQDESAEDYGPGYSEEGGLVGLARDMDERCEIIERIGGKFFACLEDYDGHAFLKAWEEKTTGEVGSLVVTHFVEW</sequence>
<protein>
    <submittedName>
        <fullName evidence="1">Uncharacterized protein</fullName>
    </submittedName>
</protein>
<dbReference type="GeneID" id="98156505"/>
<proteinExistence type="predicted"/>
<dbReference type="Proteomes" id="UP001610444">
    <property type="component" value="Unassembled WGS sequence"/>
</dbReference>
<organism evidence="1 2">
    <name type="scientific">Aspergillus pseudodeflectus</name>
    <dbReference type="NCBI Taxonomy" id="176178"/>
    <lineage>
        <taxon>Eukaryota</taxon>
        <taxon>Fungi</taxon>
        <taxon>Dikarya</taxon>
        <taxon>Ascomycota</taxon>
        <taxon>Pezizomycotina</taxon>
        <taxon>Eurotiomycetes</taxon>
        <taxon>Eurotiomycetidae</taxon>
        <taxon>Eurotiales</taxon>
        <taxon>Aspergillaceae</taxon>
        <taxon>Aspergillus</taxon>
        <taxon>Aspergillus subgen. Nidulantes</taxon>
    </lineage>
</organism>
<dbReference type="EMBL" id="JBFXLR010000050">
    <property type="protein sequence ID" value="KAL2842626.1"/>
    <property type="molecule type" value="Genomic_DNA"/>
</dbReference>